<dbReference type="EMBL" id="BK059097">
    <property type="protein sequence ID" value="DAE29677.1"/>
    <property type="molecule type" value="Genomic_DNA"/>
</dbReference>
<dbReference type="CDD" id="cd00093">
    <property type="entry name" value="HTH_XRE"/>
    <property type="match status" value="1"/>
</dbReference>
<name>A0A8S5RF29_9VIRU</name>
<dbReference type="SMART" id="SM00530">
    <property type="entry name" value="HTH_XRE"/>
    <property type="match status" value="1"/>
</dbReference>
<evidence type="ECO:0000313" key="2">
    <source>
        <dbReference type="EMBL" id="DAE29677.1"/>
    </source>
</evidence>
<dbReference type="SUPFAM" id="SSF47413">
    <property type="entry name" value="lambda repressor-like DNA-binding domains"/>
    <property type="match status" value="1"/>
</dbReference>
<protein>
    <recommendedName>
        <fullName evidence="1">HTH cro/C1-type domain-containing protein</fullName>
    </recommendedName>
</protein>
<dbReference type="Gene3D" id="1.10.260.40">
    <property type="entry name" value="lambda repressor-like DNA-binding domains"/>
    <property type="match status" value="1"/>
</dbReference>
<dbReference type="Pfam" id="PF13443">
    <property type="entry name" value="HTH_26"/>
    <property type="match status" value="1"/>
</dbReference>
<sequence>MELSVAEKIRLIMRRQGKTMGELAELTGQTRQNLSNKMSRGNFTEKDIVAFAQALGCQVEIRFTLPDGTII</sequence>
<feature type="domain" description="HTH cro/C1-type" evidence="1">
    <location>
        <begin position="8"/>
        <end position="62"/>
    </location>
</feature>
<reference evidence="2" key="1">
    <citation type="journal article" date="2021" name="Proc. Natl. Acad. Sci. U.S.A.">
        <title>A Catalog of Tens of Thousands of Viruses from Human Metagenomes Reveals Hidden Associations with Chronic Diseases.</title>
        <authorList>
            <person name="Tisza M.J."/>
            <person name="Buck C.B."/>
        </authorList>
    </citation>
    <scope>NUCLEOTIDE SEQUENCE</scope>
    <source>
        <strain evidence="2">CtJLD79</strain>
    </source>
</reference>
<accession>A0A8S5RF29</accession>
<dbReference type="InterPro" id="IPR001387">
    <property type="entry name" value="Cro/C1-type_HTH"/>
</dbReference>
<organism evidence="2">
    <name type="scientific">virus sp. ctJLD79</name>
    <dbReference type="NCBI Taxonomy" id="2827987"/>
    <lineage>
        <taxon>Viruses</taxon>
    </lineage>
</organism>
<evidence type="ECO:0000259" key="1">
    <source>
        <dbReference type="SMART" id="SM00530"/>
    </source>
</evidence>
<dbReference type="InterPro" id="IPR010982">
    <property type="entry name" value="Lambda_DNA-bd_dom_sf"/>
</dbReference>
<dbReference type="GO" id="GO:0003677">
    <property type="term" value="F:DNA binding"/>
    <property type="evidence" value="ECO:0007669"/>
    <property type="project" value="InterPro"/>
</dbReference>
<proteinExistence type="predicted"/>